<evidence type="ECO:0000256" key="22">
    <source>
        <dbReference type="ARBA" id="ARBA00048548"/>
    </source>
</evidence>
<name>A0A9N7AB52_9RHAB</name>
<dbReference type="PROSITE" id="PS50526">
    <property type="entry name" value="RDRP_SSRNA_NEG_NONSEG"/>
    <property type="match status" value="1"/>
</dbReference>
<keyword evidence="11" id="KW-0946">Virion</keyword>
<evidence type="ECO:0000256" key="9">
    <source>
        <dbReference type="ARBA" id="ARBA00022741"/>
    </source>
</evidence>
<evidence type="ECO:0000256" key="17">
    <source>
        <dbReference type="ARBA" id="ARBA00024499"/>
    </source>
</evidence>
<keyword evidence="12" id="KW-0693">Viral RNA replication</keyword>
<evidence type="ECO:0000256" key="7">
    <source>
        <dbReference type="ARBA" id="ARBA00022691"/>
    </source>
</evidence>
<evidence type="ECO:0000256" key="1">
    <source>
        <dbReference type="ARBA" id="ARBA00004192"/>
    </source>
</evidence>
<dbReference type="EC" id="2.7.7.48" evidence="3"/>
<comment type="catalytic activity">
    <reaction evidence="17">
        <text>a 5'-end (5'-triphosphoguanosine)-(2'-O-methyladenylyl)-adenylyl-cytidylyl-adenosine in mRNA + S-adenosyl-L-methionine = a 5'-end (N(7)-methyl 5'-triphosphoguanosine)-(2'-O-methyladenylyl)-adenylyl-cytidylyl-adenosine in mRNA + S-adenosyl-L-homocysteine</text>
        <dbReference type="Rhea" id="RHEA:65440"/>
        <dbReference type="Rhea" id="RHEA-COMP:16798"/>
        <dbReference type="Rhea" id="RHEA-COMP:16801"/>
        <dbReference type="ChEBI" id="CHEBI:57856"/>
        <dbReference type="ChEBI" id="CHEBI:59789"/>
        <dbReference type="ChEBI" id="CHEBI:156482"/>
        <dbReference type="ChEBI" id="CHEBI:156483"/>
    </reaction>
</comment>
<feature type="domain" description="RdRp catalytic" evidence="23">
    <location>
        <begin position="587"/>
        <end position="772"/>
    </location>
</feature>
<keyword evidence="14" id="KW-1035">Host cytoplasm</keyword>
<comment type="catalytic activity">
    <reaction evidence="22">
        <text>GTP + H2O = GDP + phosphate + H(+)</text>
        <dbReference type="Rhea" id="RHEA:19669"/>
        <dbReference type="ChEBI" id="CHEBI:15377"/>
        <dbReference type="ChEBI" id="CHEBI:15378"/>
        <dbReference type="ChEBI" id="CHEBI:37565"/>
        <dbReference type="ChEBI" id="CHEBI:43474"/>
        <dbReference type="ChEBI" id="CHEBI:58189"/>
    </reaction>
</comment>
<comment type="catalytic activity">
    <reaction evidence="21">
        <text>a 5'-end (5'-triphosphoguanosine)-adenylyl-adenylyl-cytidylyl-adenosine in mRNA + 2 S-adenosyl-L-methionine = a 5'-end (N(7)-methyl 5'-triphosphoguanosine)-(2'-O-methyladenylyl)-adenylyl-cytidylyl-adenosine in mRNA + 2 S-adenosyl-L-homocysteine + H(+)</text>
        <dbReference type="Rhea" id="RHEA:65376"/>
        <dbReference type="Rhea" id="RHEA-COMP:16797"/>
        <dbReference type="Rhea" id="RHEA-COMP:16798"/>
        <dbReference type="ChEBI" id="CHEBI:15378"/>
        <dbReference type="ChEBI" id="CHEBI:57856"/>
        <dbReference type="ChEBI" id="CHEBI:59789"/>
        <dbReference type="ChEBI" id="CHEBI:156483"/>
        <dbReference type="ChEBI" id="CHEBI:156484"/>
        <dbReference type="EC" id="2.1.1.375"/>
    </reaction>
</comment>
<dbReference type="Pfam" id="PF00946">
    <property type="entry name" value="Mononeg_RNA_pol"/>
    <property type="match status" value="1"/>
</dbReference>
<keyword evidence="8" id="KW-0548">Nucleotidyltransferase</keyword>
<keyword evidence="10" id="KW-0067">ATP-binding</keyword>
<evidence type="ECO:0000256" key="19">
    <source>
        <dbReference type="ARBA" id="ARBA00031012"/>
    </source>
</evidence>
<reference evidence="24" key="1">
    <citation type="journal article" date="2022" name="bioRxiv">
        <title>Unlocking the hidden genetic diversity of varicosaviruses, the neglected plant rhabdoviruses.</title>
        <authorList>
            <person name="Bejerman N."/>
            <person name="Dietzgen R.G."/>
            <person name="Debat H."/>
        </authorList>
    </citation>
    <scope>NUCLEOTIDE SEQUENCE</scope>
</reference>
<keyword evidence="5" id="KW-0507">mRNA processing</keyword>
<dbReference type="GO" id="GO:0044423">
    <property type="term" value="C:virion component"/>
    <property type="evidence" value="ECO:0007669"/>
    <property type="project" value="UniProtKB-KW"/>
</dbReference>
<evidence type="ECO:0000256" key="12">
    <source>
        <dbReference type="ARBA" id="ARBA00022953"/>
    </source>
</evidence>
<keyword evidence="7" id="KW-0949">S-adenosyl-L-methionine</keyword>
<evidence type="ECO:0000256" key="21">
    <source>
        <dbReference type="ARBA" id="ARBA00047370"/>
    </source>
</evidence>
<dbReference type="InterPro" id="IPR026890">
    <property type="entry name" value="Mononeg_mRNAcap"/>
</dbReference>
<evidence type="ECO:0000256" key="11">
    <source>
        <dbReference type="ARBA" id="ARBA00022844"/>
    </source>
</evidence>
<evidence type="ECO:0000256" key="4">
    <source>
        <dbReference type="ARBA" id="ARBA00022484"/>
    </source>
</evidence>
<evidence type="ECO:0000259" key="23">
    <source>
        <dbReference type="PROSITE" id="PS50526"/>
    </source>
</evidence>
<organism evidence="24">
    <name type="scientific">Pinus yunnanensis virus 1</name>
    <dbReference type="NCBI Taxonomy" id="2977981"/>
    <lineage>
        <taxon>Viruses</taxon>
        <taxon>Riboviria</taxon>
        <taxon>Orthornavirae</taxon>
        <taxon>Negarnaviricota</taxon>
        <taxon>Haploviricotina</taxon>
        <taxon>Monjiviricetes</taxon>
        <taxon>Mononegavirales</taxon>
        <taxon>Rhabdoviridae</taxon>
    </lineage>
</organism>
<comment type="catalytic activity">
    <reaction evidence="20">
        <text>a 5'-end (5'-triphosphoguanosine)-adenylyl-adenylyl-cytidylyl-adenosine in mRNA + S-adenosyl-L-methionine = a 5'-end (5'-triphosphoguanosine)-(2'-O-methyladenylyl)-adenylyl-cytidylyl-adenosine in mRNA + S-adenosyl-L-homocysteine + H(+)</text>
        <dbReference type="Rhea" id="RHEA:65380"/>
        <dbReference type="Rhea" id="RHEA-COMP:16797"/>
        <dbReference type="Rhea" id="RHEA-COMP:16801"/>
        <dbReference type="ChEBI" id="CHEBI:15378"/>
        <dbReference type="ChEBI" id="CHEBI:57856"/>
        <dbReference type="ChEBI" id="CHEBI:59789"/>
        <dbReference type="ChEBI" id="CHEBI:156482"/>
        <dbReference type="ChEBI" id="CHEBI:156484"/>
    </reaction>
</comment>
<evidence type="ECO:0000256" key="14">
    <source>
        <dbReference type="ARBA" id="ARBA00023200"/>
    </source>
</evidence>
<proteinExistence type="predicted"/>
<dbReference type="Pfam" id="PF14318">
    <property type="entry name" value="Mononeg_mRNAcap"/>
    <property type="match status" value="1"/>
</dbReference>
<protein>
    <recommendedName>
        <fullName evidence="3">RNA-directed RNA polymerase</fullName>
        <ecNumber evidence="3">2.7.7.48</ecNumber>
    </recommendedName>
    <alternativeName>
        <fullName evidence="19">Replicase</fullName>
    </alternativeName>
    <alternativeName>
        <fullName evidence="18">Transcriptase</fullName>
    </alternativeName>
</protein>
<keyword evidence="6" id="KW-0808">Transferase</keyword>
<dbReference type="GO" id="GO:0005524">
    <property type="term" value="F:ATP binding"/>
    <property type="evidence" value="ECO:0007669"/>
    <property type="project" value="UniProtKB-KW"/>
</dbReference>
<dbReference type="GO" id="GO:0004482">
    <property type="term" value="F:mRNA 5'-cap (guanine-N7-)-methyltransferase activity"/>
    <property type="evidence" value="ECO:0007669"/>
    <property type="project" value="InterPro"/>
</dbReference>
<evidence type="ECO:0000256" key="16">
    <source>
        <dbReference type="ARBA" id="ARBA00024494"/>
    </source>
</evidence>
<evidence type="ECO:0000256" key="15">
    <source>
        <dbReference type="ARBA" id="ARBA00023268"/>
    </source>
</evidence>
<dbReference type="GO" id="GO:0003968">
    <property type="term" value="F:RNA-directed RNA polymerase activity"/>
    <property type="evidence" value="ECO:0007669"/>
    <property type="project" value="UniProtKB-KW"/>
</dbReference>
<evidence type="ECO:0000256" key="3">
    <source>
        <dbReference type="ARBA" id="ARBA00012494"/>
    </source>
</evidence>
<accession>A0A9N7AB52</accession>
<keyword evidence="13" id="KW-0506">mRNA capping</keyword>
<keyword evidence="4" id="KW-0696">RNA-directed RNA polymerase</keyword>
<keyword evidence="15" id="KW-0511">Multifunctional enzyme</keyword>
<evidence type="ECO:0000313" key="24">
    <source>
        <dbReference type="EMBL" id="DAZ90781.1"/>
    </source>
</evidence>
<sequence>MEPAWEDEEEFEEKEIDDKLLCDLHLNSALNIDHIRSELGQKVKYNISSQPRIKLSLRKGRKYMESCISENDVLEEPQAGCIPIKLKLSKCVEEVEEWTDGVVCDLLDAVQEGFEGKGIMLQLKVLTHNLGKKLLQVPKGLKGVFRELMCLCLGVSEMIRGGDFPDSIKSNCRHSGEWASNVLEAPDGDSVIVATDGTTVHLFSNNYYVTTWEDLLAILDTIGQRICSFLAHRMAEMIGEKGGICIETHRKILDAFDQMLSIHGNEGYKVVSMFETLCVSTILKKNPDDINDHLGLYHNLYTELEEIASEIGAKKEEILSKFDELYEILEPLDNYQLSSIFCEYRIWGHPYVDVYEGMKKIHKIGTTKKTISPFIPRYMVRIFKEYVVTGYFKKKQRYPRALTEKLKTKSQTYISDCITRGKAIEKYAAGYLLEDWDDVELTQFFEIPTSYDITHVLNDKAISPPLSEVVKAVVRGTSLEKMDGRRGILAWLKGNTINCRDFLKSIEMEGIPRDQLIIGMSEKEREMKNAARMFSLMSELMRYYFVITEGLIADYLLEFFPQITMKDSLNKLQKRLWTAGTKGNGKYDTNVNIDFSKWNTNMRAELMTPLFAEMDSLFGMKNVISRTHSIFTESLIYSCSGKYMPSSDGDDIMEDPPMCYRGHLGGMEGLRQKGWTIGTVCLIEYVARLERLKYNLMGQGDNQIIKLRMPDRKWDDYEWCEEEKREESRKLTDSFVESLEKIFSEVGLPVKPKECWRSHKLFMYGKSMLLENDVLSQWMKKLLRAYAMSNEGVLTVGGTIGTISSNCMSSCSSMELPELGYAVFILMGVWTLRFLIEYHPFCRTKQLLISQNEFVLPGKKSLYVCPPNSFLQFATTILLVPSVCGGSINIPFTTYIMRGFPDPASEAYSWLKMLSTVSNQTISTVCSNFYGYLQPPRIPLEQLAASPLSINHWKVLAPNLSAKQESLAFLRKNFSNTNSVVSCEHRTDLAYRNMNLAGTLFTDPVNPLITSEIISLYPHSTMQDLISRVQTTSTIKKLAIKTSGVAIIKKMQRGEIAFLAYLKWRSTQRGKIFSICATEHVRLMRNAGWGRVITGVSTPHPLECIRIGCQDTNSCLDSTDYVYILRQDRGGFAPYLGSVVKNKVQAVGDQNVRSEPLVRGLARMASYANWLGLGENYKSLILELGRFYGGESVLDLINAEFQSKGNFTGSMDHRLRTGTMAEGCFINYAPQLGTKVFMSTDNMLQYGRGNTNYTLQFQAVFCWTQIMSLKTSILHHGHAHVCCSSCVIPVEDDVPDIGSCNHTVVHELRDDVLSILGIRETPPIEFSDDRDRVSDFFGKRSNKLRALRSRTFRLSITICTALFISMELMGGVLEDSQEIGIGLADLQKYPRIYGKKIFTDELLEYVSMFCLVLGCIQRKLGIEGTALFQSKRYVLNRLSHIPQDRAAGLGSLVIDRYVSDYGSFVEVDSSGACFPVSLKEHLSSALSTLKRKIQSVGRMTSFFLPPKVEVPVLDFSPSCWALLLITVDVVEHNCRGLLSSYAENSSPESILRATCMGGHQRKLIKKIHPLDSSLDRAFKLLGTLEDGDFPCPAFNLQWPTYTHQLAPTRPCPGSARILQFPSPPRFSTKDLREITLPTSSVYKWEEFAGALPRRKYIIVLGDGTGTSSYVLASYFVDSIVFPMALIEKTDLTPQDLGSLIPPVARGVKNVKRDAILSIPDDVEDEKFVPSLGKFLSKFPKDEVLIISDIEMKGGGIISSRNIGDLIDLGYMLALKTYRRELMKPDEILAKQYSSFSVTYTSCGNIEYGEAMLLMQPGGGGYLEPSVFLGSYMDFLEDFSESDSRTLVTAITLKHDRLRKLSINHSIRYLESLGLTLTPELCCTSWAVLSMYFLNFINNHYIFSAESIDAKTRKICPRRRREIERLLYIVLLVTTDRGFTPEEVMSIKLMHLSKGISKKFPYKNGFFMVEGYQNLLRGKDKQAANCIRNMRLRNKCSFRKISKITSSMSENSEELLGFLCQEQLGEWAYLCSSTFESGTSSSVSYAEDR</sequence>
<evidence type="ECO:0000256" key="5">
    <source>
        <dbReference type="ARBA" id="ARBA00022664"/>
    </source>
</evidence>
<dbReference type="EMBL" id="BK061794">
    <property type="protein sequence ID" value="DAZ90781.1"/>
    <property type="molecule type" value="Viral_cRNA"/>
</dbReference>
<dbReference type="GO" id="GO:0030430">
    <property type="term" value="C:host cell cytoplasm"/>
    <property type="evidence" value="ECO:0007669"/>
    <property type="project" value="UniProtKB-SubCell"/>
</dbReference>
<keyword evidence="9" id="KW-0547">Nucleotide-binding</keyword>
<comment type="subcellular location">
    <subcellularLocation>
        <location evidence="1">Host cytoplasm</location>
    </subcellularLocation>
    <subcellularLocation>
        <location evidence="2">Virion</location>
    </subcellularLocation>
</comment>
<dbReference type="InterPro" id="IPR014023">
    <property type="entry name" value="Mononeg_RNA_pol_cat"/>
</dbReference>
<evidence type="ECO:0000256" key="20">
    <source>
        <dbReference type="ARBA" id="ARBA00047332"/>
    </source>
</evidence>
<evidence type="ECO:0000256" key="10">
    <source>
        <dbReference type="ARBA" id="ARBA00022840"/>
    </source>
</evidence>
<evidence type="ECO:0000256" key="6">
    <source>
        <dbReference type="ARBA" id="ARBA00022679"/>
    </source>
</evidence>
<evidence type="ECO:0000256" key="2">
    <source>
        <dbReference type="ARBA" id="ARBA00004328"/>
    </source>
</evidence>
<comment type="catalytic activity">
    <reaction evidence="16">
        <text>a 5'-end triphospho-adenylyl-adenylyl-cytidylyl-adenosine in mRNA + GDP + H(+) = a 5'-end (5'-triphosphoguanosine)-adenylyl-adenylyl-cytidylyl-adenosine in mRNA + diphosphate</text>
        <dbReference type="Rhea" id="RHEA:65436"/>
        <dbReference type="Rhea" id="RHEA-COMP:16797"/>
        <dbReference type="Rhea" id="RHEA-COMP:16799"/>
        <dbReference type="ChEBI" id="CHEBI:15378"/>
        <dbReference type="ChEBI" id="CHEBI:33019"/>
        <dbReference type="ChEBI" id="CHEBI:58189"/>
        <dbReference type="ChEBI" id="CHEBI:156484"/>
        <dbReference type="ChEBI" id="CHEBI:156503"/>
        <dbReference type="EC" id="2.7.7.88"/>
    </reaction>
</comment>
<evidence type="ECO:0000256" key="18">
    <source>
        <dbReference type="ARBA" id="ARBA00030436"/>
    </source>
</evidence>
<evidence type="ECO:0000256" key="8">
    <source>
        <dbReference type="ARBA" id="ARBA00022695"/>
    </source>
</evidence>
<evidence type="ECO:0000256" key="13">
    <source>
        <dbReference type="ARBA" id="ARBA00023042"/>
    </source>
</evidence>